<dbReference type="RefSeq" id="WP_116556513.1">
    <property type="nucleotide sequence ID" value="NZ_QDKM01000001.1"/>
</dbReference>
<dbReference type="EMBL" id="QDKM01000001">
    <property type="protein sequence ID" value="PVH30108.1"/>
    <property type="molecule type" value="Genomic_DNA"/>
</dbReference>
<sequence>MIIRSALLLGQVAADRQEDFDRHMREFVVAKIRQYPRIRDVTLRKTHASDDGAPEIYMQFDLMFDSLADMDAALASPVRDAVRAEIIAGMGDFQGRTVHVVSQALG</sequence>
<dbReference type="Proteomes" id="UP000245911">
    <property type="component" value="Unassembled WGS sequence"/>
</dbReference>
<dbReference type="InterPro" id="IPR009799">
    <property type="entry name" value="EthD_dom"/>
</dbReference>
<reference evidence="1 2" key="1">
    <citation type="submission" date="2018-04" db="EMBL/GenBank/DDBJ databases">
        <title>Pararhodobacter oceanense sp. nov., isolated from marine intertidal sediment.</title>
        <authorList>
            <person name="Wang X.-L."/>
            <person name="Du Z.-J."/>
        </authorList>
    </citation>
    <scope>NUCLEOTIDE SEQUENCE [LARGE SCALE GENOMIC DNA]</scope>
    <source>
        <strain evidence="1 2">AM505</strain>
    </source>
</reference>
<dbReference type="SUPFAM" id="SSF54909">
    <property type="entry name" value="Dimeric alpha+beta barrel"/>
    <property type="match status" value="1"/>
</dbReference>
<dbReference type="AlphaFoldDB" id="A0A2T8HXH0"/>
<protein>
    <recommendedName>
        <fullName evidence="3">EthD family reductase</fullName>
    </recommendedName>
</protein>
<evidence type="ECO:0008006" key="3">
    <source>
        <dbReference type="Google" id="ProtNLM"/>
    </source>
</evidence>
<dbReference type="Gene3D" id="3.30.70.100">
    <property type="match status" value="1"/>
</dbReference>
<keyword evidence="2" id="KW-1185">Reference proteome</keyword>
<evidence type="ECO:0000313" key="2">
    <source>
        <dbReference type="Proteomes" id="UP000245911"/>
    </source>
</evidence>
<gene>
    <name evidence="1" type="ORF">DDE20_00615</name>
</gene>
<accession>A0A2T8HXH0</accession>
<evidence type="ECO:0000313" key="1">
    <source>
        <dbReference type="EMBL" id="PVH30108.1"/>
    </source>
</evidence>
<proteinExistence type="predicted"/>
<dbReference type="OrthoDB" id="7107863at2"/>
<dbReference type="GO" id="GO:0016491">
    <property type="term" value="F:oxidoreductase activity"/>
    <property type="evidence" value="ECO:0007669"/>
    <property type="project" value="InterPro"/>
</dbReference>
<dbReference type="NCBIfam" id="TIGR02118">
    <property type="entry name" value="EthD family reductase"/>
    <property type="match status" value="1"/>
</dbReference>
<organism evidence="1 2">
    <name type="scientific">Pararhodobacter oceanensis</name>
    <dbReference type="NCBI Taxonomy" id="2172121"/>
    <lineage>
        <taxon>Bacteria</taxon>
        <taxon>Pseudomonadati</taxon>
        <taxon>Pseudomonadota</taxon>
        <taxon>Alphaproteobacteria</taxon>
        <taxon>Rhodobacterales</taxon>
        <taxon>Paracoccaceae</taxon>
        <taxon>Pararhodobacter</taxon>
    </lineage>
</organism>
<comment type="caution">
    <text evidence="1">The sequence shown here is derived from an EMBL/GenBank/DDBJ whole genome shotgun (WGS) entry which is preliminary data.</text>
</comment>
<name>A0A2T8HXH0_9RHOB</name>
<dbReference type="InterPro" id="IPR011008">
    <property type="entry name" value="Dimeric_a/b-barrel"/>
</dbReference>